<accession>A0AAV4WYU9</accession>
<gene>
    <name evidence="9" type="primary">AVEN_229260_1</name>
    <name evidence="9" type="ORF">CEXT_421651</name>
</gene>
<keyword evidence="6" id="KW-0472">Membrane</keyword>
<dbReference type="PANTHER" id="PTHR48041">
    <property type="entry name" value="ABC TRANSPORTER G FAMILY MEMBER 28"/>
    <property type="match status" value="1"/>
</dbReference>
<dbReference type="AlphaFoldDB" id="A0AAV4WYU9"/>
<evidence type="ECO:0000313" key="10">
    <source>
        <dbReference type="Proteomes" id="UP001054945"/>
    </source>
</evidence>
<evidence type="ECO:0000256" key="5">
    <source>
        <dbReference type="ARBA" id="ARBA00022989"/>
    </source>
</evidence>
<dbReference type="SUPFAM" id="SSF52540">
    <property type="entry name" value="P-loop containing nucleoside triphosphate hydrolases"/>
    <property type="match status" value="1"/>
</dbReference>
<dbReference type="InterPro" id="IPR050352">
    <property type="entry name" value="ABCG_transporters"/>
</dbReference>
<evidence type="ECO:0000256" key="6">
    <source>
        <dbReference type="ARBA" id="ARBA00023136"/>
    </source>
</evidence>
<evidence type="ECO:0000259" key="8">
    <source>
        <dbReference type="Pfam" id="PF00005"/>
    </source>
</evidence>
<dbReference type="GO" id="GO:0016020">
    <property type="term" value="C:membrane"/>
    <property type="evidence" value="ECO:0007669"/>
    <property type="project" value="UniProtKB-SubCell"/>
</dbReference>
<dbReference type="InterPro" id="IPR027417">
    <property type="entry name" value="P-loop_NTPase"/>
</dbReference>
<comment type="caution">
    <text evidence="9">The sequence shown here is derived from an EMBL/GenBank/DDBJ whole genome shotgun (WGS) entry which is preliminary data.</text>
</comment>
<reference evidence="9 10" key="1">
    <citation type="submission" date="2021-06" db="EMBL/GenBank/DDBJ databases">
        <title>Caerostris extrusa draft genome.</title>
        <authorList>
            <person name="Kono N."/>
            <person name="Arakawa K."/>
        </authorList>
    </citation>
    <scope>NUCLEOTIDE SEQUENCE [LARGE SCALE GENOMIC DNA]</scope>
</reference>
<comment type="similarity">
    <text evidence="2">Belongs to the ABC transporter superfamily. ABCG family. Eye pigment precursor importer (TC 3.A.1.204) subfamily.</text>
</comment>
<evidence type="ECO:0000256" key="1">
    <source>
        <dbReference type="ARBA" id="ARBA00004141"/>
    </source>
</evidence>
<keyword evidence="10" id="KW-1185">Reference proteome</keyword>
<dbReference type="EMBL" id="BPLR01016862">
    <property type="protein sequence ID" value="GIY86939.1"/>
    <property type="molecule type" value="Genomic_DNA"/>
</dbReference>
<feature type="domain" description="ABC transporter" evidence="8">
    <location>
        <begin position="81"/>
        <end position="116"/>
    </location>
</feature>
<dbReference type="PANTHER" id="PTHR48041:SF91">
    <property type="entry name" value="ABC TRANSPORTER G FAMILY MEMBER 28"/>
    <property type="match status" value="1"/>
</dbReference>
<evidence type="ECO:0000256" key="2">
    <source>
        <dbReference type="ARBA" id="ARBA00005814"/>
    </source>
</evidence>
<dbReference type="GO" id="GO:0016887">
    <property type="term" value="F:ATP hydrolysis activity"/>
    <property type="evidence" value="ECO:0007669"/>
    <property type="project" value="InterPro"/>
</dbReference>
<protein>
    <submittedName>
        <fullName evidence="9">ABC transporter domain-containing protein</fullName>
    </submittedName>
</protein>
<dbReference type="Pfam" id="PF00005">
    <property type="entry name" value="ABC_tran"/>
    <property type="match status" value="1"/>
</dbReference>
<feature type="region of interest" description="Disordered" evidence="7">
    <location>
        <begin position="189"/>
        <end position="209"/>
    </location>
</feature>
<evidence type="ECO:0000313" key="9">
    <source>
        <dbReference type="EMBL" id="GIY86939.1"/>
    </source>
</evidence>
<name>A0AAV4WYU9_CAEEX</name>
<evidence type="ECO:0000256" key="3">
    <source>
        <dbReference type="ARBA" id="ARBA00022448"/>
    </source>
</evidence>
<dbReference type="InterPro" id="IPR003439">
    <property type="entry name" value="ABC_transporter-like_ATP-bd"/>
</dbReference>
<proteinExistence type="inferred from homology"/>
<dbReference type="Proteomes" id="UP001054945">
    <property type="component" value="Unassembled WGS sequence"/>
</dbReference>
<evidence type="ECO:0000256" key="4">
    <source>
        <dbReference type="ARBA" id="ARBA00022692"/>
    </source>
</evidence>
<keyword evidence="4" id="KW-0812">Transmembrane</keyword>
<organism evidence="9 10">
    <name type="scientific">Caerostris extrusa</name>
    <name type="common">Bark spider</name>
    <name type="synonym">Caerostris bankana</name>
    <dbReference type="NCBI Taxonomy" id="172846"/>
    <lineage>
        <taxon>Eukaryota</taxon>
        <taxon>Metazoa</taxon>
        <taxon>Ecdysozoa</taxon>
        <taxon>Arthropoda</taxon>
        <taxon>Chelicerata</taxon>
        <taxon>Arachnida</taxon>
        <taxon>Araneae</taxon>
        <taxon>Araneomorphae</taxon>
        <taxon>Entelegynae</taxon>
        <taxon>Araneoidea</taxon>
        <taxon>Araneidae</taxon>
        <taxon>Caerostris</taxon>
    </lineage>
</organism>
<keyword evidence="3" id="KW-0813">Transport</keyword>
<evidence type="ECO:0000256" key="7">
    <source>
        <dbReference type="SAM" id="MobiDB-lite"/>
    </source>
</evidence>
<comment type="subcellular location">
    <subcellularLocation>
        <location evidence="1">Membrane</location>
        <topology evidence="1">Multi-pass membrane protein</topology>
    </subcellularLocation>
</comment>
<sequence length="229" mass="24676">MAELISIQKYDPPPTTPPQWAVRVLAPPGASKQKEGGAIWTSKEAFEAKSPPKSGNFYSRCPPVNLQWNDIDLNRNGKPILKGVSGSGGTGELTAIMGPSGAGKTTLLNVLSGFTAGIGSQRPLPSRISLFPKSRSLAPRFARNWSVRLRSATSVGFCAWLDGFLRCHDNSRLCSKSCYGIPAQSREEPEDLQADLKSRNPDSNSGSGRNKSILHFGCAVFIDTDRTAK</sequence>
<keyword evidence="5" id="KW-1133">Transmembrane helix</keyword>
<dbReference type="GO" id="GO:0042626">
    <property type="term" value="F:ATPase-coupled transmembrane transporter activity"/>
    <property type="evidence" value="ECO:0007669"/>
    <property type="project" value="TreeGrafter"/>
</dbReference>
<dbReference type="Gene3D" id="3.40.50.300">
    <property type="entry name" value="P-loop containing nucleotide triphosphate hydrolases"/>
    <property type="match status" value="1"/>
</dbReference>
<dbReference type="GO" id="GO:0005524">
    <property type="term" value="F:ATP binding"/>
    <property type="evidence" value="ECO:0007669"/>
    <property type="project" value="InterPro"/>
</dbReference>